<accession>A0A6V7GS28</accession>
<comment type="caution">
    <text evidence="1">The sequence shown here is derived from an EMBL/GenBank/DDBJ whole genome shotgun (WGS) entry which is preliminary data.</text>
</comment>
<dbReference type="Proteomes" id="UP000752696">
    <property type="component" value="Unassembled WGS sequence"/>
</dbReference>
<feature type="non-terminal residue" evidence="1">
    <location>
        <position position="1"/>
    </location>
</feature>
<reference evidence="1" key="1">
    <citation type="submission" date="2020-07" db="EMBL/GenBank/DDBJ databases">
        <authorList>
            <person name="Nazaruddin N."/>
        </authorList>
    </citation>
    <scope>NUCLEOTIDE SEQUENCE</scope>
</reference>
<keyword evidence="2" id="KW-1185">Reference proteome</keyword>
<name>A0A6V7GS28_9HYME</name>
<evidence type="ECO:0000313" key="1">
    <source>
        <dbReference type="EMBL" id="CAD1468229.1"/>
    </source>
</evidence>
<gene>
    <name evidence="1" type="ORF">MHI_LOCUS28837</name>
</gene>
<evidence type="ECO:0000313" key="2">
    <source>
        <dbReference type="Proteomes" id="UP000752696"/>
    </source>
</evidence>
<organism evidence="1 2">
    <name type="scientific">Heterotrigona itama</name>
    <dbReference type="NCBI Taxonomy" id="395501"/>
    <lineage>
        <taxon>Eukaryota</taxon>
        <taxon>Metazoa</taxon>
        <taxon>Ecdysozoa</taxon>
        <taxon>Arthropoda</taxon>
        <taxon>Hexapoda</taxon>
        <taxon>Insecta</taxon>
        <taxon>Pterygota</taxon>
        <taxon>Neoptera</taxon>
        <taxon>Endopterygota</taxon>
        <taxon>Hymenoptera</taxon>
        <taxon>Apocrita</taxon>
        <taxon>Aculeata</taxon>
        <taxon>Apoidea</taxon>
        <taxon>Anthophila</taxon>
        <taxon>Apidae</taxon>
        <taxon>Heterotrigona</taxon>
    </lineage>
</organism>
<sequence length="62" mass="7491">REYKQRSLALFRNKVKTNRNKEKKIKPCHMNKHIGRNIAKCDYKNKLILNRKEQLVTAVLIR</sequence>
<dbReference type="EMBL" id="CAJDYZ010000241">
    <property type="protein sequence ID" value="CAD1468229.1"/>
    <property type="molecule type" value="Genomic_DNA"/>
</dbReference>
<proteinExistence type="predicted"/>
<dbReference type="AlphaFoldDB" id="A0A6V7GS28"/>
<protein>
    <submittedName>
        <fullName evidence="1">Uncharacterized protein</fullName>
    </submittedName>
</protein>